<evidence type="ECO:0000313" key="6">
    <source>
        <dbReference type="EMBL" id="KAK2647077.1"/>
    </source>
</evidence>
<reference evidence="6" key="1">
    <citation type="journal article" date="2023" name="Plant J.">
        <title>Genome sequences and population genomics provide insights into the demographic history, inbreeding, and mutation load of two 'living fossil' tree species of Dipteronia.</title>
        <authorList>
            <person name="Feng Y."/>
            <person name="Comes H.P."/>
            <person name="Chen J."/>
            <person name="Zhu S."/>
            <person name="Lu R."/>
            <person name="Zhang X."/>
            <person name="Li P."/>
            <person name="Qiu J."/>
            <person name="Olsen K.M."/>
            <person name="Qiu Y."/>
        </authorList>
    </citation>
    <scope>NUCLEOTIDE SEQUENCE</scope>
    <source>
        <strain evidence="6">KIB01</strain>
    </source>
</reference>
<dbReference type="InterPro" id="IPR033467">
    <property type="entry name" value="Tesmin/TSO1-like_CXC"/>
</dbReference>
<evidence type="ECO:0000259" key="5">
    <source>
        <dbReference type="PROSITE" id="PS51634"/>
    </source>
</evidence>
<dbReference type="GO" id="GO:0005634">
    <property type="term" value="C:nucleus"/>
    <property type="evidence" value="ECO:0007669"/>
    <property type="project" value="UniProtKB-SubCell"/>
</dbReference>
<feature type="compositionally biased region" description="Polar residues" evidence="4">
    <location>
        <begin position="756"/>
        <end position="778"/>
    </location>
</feature>
<comment type="subcellular location">
    <subcellularLocation>
        <location evidence="1">Nucleus</location>
    </subcellularLocation>
</comment>
<evidence type="ECO:0000256" key="3">
    <source>
        <dbReference type="ARBA" id="ARBA00023242"/>
    </source>
</evidence>
<evidence type="ECO:0000256" key="2">
    <source>
        <dbReference type="ARBA" id="ARBA00007267"/>
    </source>
</evidence>
<feature type="compositionally biased region" description="Basic and acidic residues" evidence="4">
    <location>
        <begin position="579"/>
        <end position="589"/>
    </location>
</feature>
<feature type="region of interest" description="Disordered" evidence="4">
    <location>
        <begin position="435"/>
        <end position="455"/>
    </location>
</feature>
<evidence type="ECO:0000256" key="1">
    <source>
        <dbReference type="ARBA" id="ARBA00004123"/>
    </source>
</evidence>
<dbReference type="InterPro" id="IPR044522">
    <property type="entry name" value="TSO1-like"/>
</dbReference>
<feature type="compositionally biased region" description="Acidic residues" evidence="4">
    <location>
        <begin position="646"/>
        <end position="657"/>
    </location>
</feature>
<dbReference type="PANTHER" id="PTHR46159">
    <property type="entry name" value="PROTEIN TESMIN/TSO1-LIKE CXC 2"/>
    <property type="match status" value="1"/>
</dbReference>
<keyword evidence="7" id="KW-1185">Reference proteome</keyword>
<organism evidence="6 7">
    <name type="scientific">Dipteronia dyeriana</name>
    <dbReference type="NCBI Taxonomy" id="168575"/>
    <lineage>
        <taxon>Eukaryota</taxon>
        <taxon>Viridiplantae</taxon>
        <taxon>Streptophyta</taxon>
        <taxon>Embryophyta</taxon>
        <taxon>Tracheophyta</taxon>
        <taxon>Spermatophyta</taxon>
        <taxon>Magnoliopsida</taxon>
        <taxon>eudicotyledons</taxon>
        <taxon>Gunneridae</taxon>
        <taxon>Pentapetalae</taxon>
        <taxon>rosids</taxon>
        <taxon>malvids</taxon>
        <taxon>Sapindales</taxon>
        <taxon>Sapindaceae</taxon>
        <taxon>Hippocastanoideae</taxon>
        <taxon>Acereae</taxon>
        <taxon>Dipteronia</taxon>
    </lineage>
</organism>
<dbReference type="AlphaFoldDB" id="A0AAD9U3C1"/>
<evidence type="ECO:0000256" key="4">
    <source>
        <dbReference type="SAM" id="MobiDB-lite"/>
    </source>
</evidence>
<feature type="compositionally biased region" description="Polar residues" evidence="4">
    <location>
        <begin position="435"/>
        <end position="454"/>
    </location>
</feature>
<accession>A0AAD9U3C1</accession>
<feature type="domain" description="CRC" evidence="5">
    <location>
        <begin position="507"/>
        <end position="636"/>
    </location>
</feature>
<feature type="compositionally biased region" description="Polar residues" evidence="4">
    <location>
        <begin position="797"/>
        <end position="808"/>
    </location>
</feature>
<dbReference type="GO" id="GO:0003700">
    <property type="term" value="F:DNA-binding transcription factor activity"/>
    <property type="evidence" value="ECO:0007669"/>
    <property type="project" value="InterPro"/>
</dbReference>
<feature type="region of interest" description="Disordered" evidence="4">
    <location>
        <begin position="579"/>
        <end position="600"/>
    </location>
</feature>
<name>A0AAD9U3C1_9ROSI</name>
<evidence type="ECO:0000313" key="7">
    <source>
        <dbReference type="Proteomes" id="UP001280121"/>
    </source>
</evidence>
<sequence>MDTPEKATQIATPLSKFEDSPVFNYINSLSPIKPVKSIPITQTFNSLNFSSLPSIFTSPHVIAHRETRFLKRNNCSDSSKAGSSSENGNKVCTDDGVAMDASQLYDNSAQLQENFDAGVSIEEDSVEPSGDSKFVIELPRALKYDCGSPGCSSTPCSVIEANCVSEQAGTSASVVPFVEKDSENGSFEDEVHLQGASQIEQKKEEVGCDWESLISDAQDLLIFHYPNESEAFKGLIQKSMDPGARFCTSLVTQFSQNDLSGEPKRQMVDSVGCSQHHEMMEGLSAQPGETSELKEINEIEDNLVNDDLNNCLTGNPSENVGDDVGVCVQAACKRVPTLHRGMLRRCLDFERVARRKNLNDGSNCSSSIILQSNEKIASEDNQLETLMPTSDSPRCILPGIGLHLNALTLASLPSQDNKNFRLEIFSRQLSLPTSTASIHSPESGQEPVQDSLTSAAAERDMVPVDDEVPLAEDASQTSAYLVGEESNLNSPKKKRRRMELAGESESACKRCNCKKSKCLKLYCECFAAGVYCIEPCSCQDCFNKPIHEDTVLATRKQIESRNPLAFAPKVIRNSDSVPEHGLHLQDESSKTPASARHKRGCNCKKSSCLKKYCECYQGGVGCSINCRCEGCKNTFGRKDGSATIDTEAEHEEEEESETCEKSGVDPILQRTEISNNEEQNPGSALPTTPLQFSRPLVQQPFSSKFKPPRSLLSIGSSTAFYTGLNYGKPSIIRSQPKFEKRLQTAPEEEMPEILRGNSSPGSGVKTVSPNSKRVSPPNNVLGASPSRRSGRKLILQSIPSFPSLTPQY</sequence>
<proteinExistence type="inferred from homology"/>
<keyword evidence="3" id="KW-0539">Nucleus</keyword>
<gene>
    <name evidence="6" type="ORF">Ddye_022272</name>
</gene>
<comment type="similarity">
    <text evidence="2">Belongs to the lin-54 family.</text>
</comment>
<dbReference type="PANTHER" id="PTHR46159:SF12">
    <property type="entry name" value="PROTEIN TESMIN_TSO1-LIKE CXC 3-RELATED"/>
    <property type="match status" value="1"/>
</dbReference>
<dbReference type="EMBL" id="JANJYI010000006">
    <property type="protein sequence ID" value="KAK2647077.1"/>
    <property type="molecule type" value="Genomic_DNA"/>
</dbReference>
<dbReference type="Pfam" id="PF03638">
    <property type="entry name" value="TCR"/>
    <property type="match status" value="2"/>
</dbReference>
<feature type="region of interest" description="Disordered" evidence="4">
    <location>
        <begin position="639"/>
        <end position="665"/>
    </location>
</feature>
<dbReference type="Proteomes" id="UP001280121">
    <property type="component" value="Unassembled WGS sequence"/>
</dbReference>
<feature type="region of interest" description="Disordered" evidence="4">
    <location>
        <begin position="742"/>
        <end position="808"/>
    </location>
</feature>
<protein>
    <recommendedName>
        <fullName evidence="5">CRC domain-containing protein</fullName>
    </recommendedName>
</protein>
<dbReference type="InterPro" id="IPR005172">
    <property type="entry name" value="CRC"/>
</dbReference>
<comment type="caution">
    <text evidence="6">The sequence shown here is derived from an EMBL/GenBank/DDBJ whole genome shotgun (WGS) entry which is preliminary data.</text>
</comment>
<dbReference type="SMART" id="SM01114">
    <property type="entry name" value="CXC"/>
    <property type="match status" value="2"/>
</dbReference>
<dbReference type="PROSITE" id="PS51634">
    <property type="entry name" value="CRC"/>
    <property type="match status" value="1"/>
</dbReference>